<dbReference type="PANTHER" id="PTHR48080:SF3">
    <property type="entry name" value="ENOLASE SUPERFAMILY MEMBER DDB_G0284701"/>
    <property type="match status" value="1"/>
</dbReference>
<keyword evidence="4" id="KW-0460">Magnesium</keyword>
<evidence type="ECO:0000256" key="2">
    <source>
        <dbReference type="ARBA" id="ARBA00008031"/>
    </source>
</evidence>
<dbReference type="EMBL" id="UIDG01000013">
    <property type="protein sequence ID" value="SUS03703.1"/>
    <property type="molecule type" value="Genomic_DNA"/>
</dbReference>
<dbReference type="SFLD" id="SFLDF00010">
    <property type="entry name" value="dipeptide_epimerase"/>
    <property type="match status" value="1"/>
</dbReference>
<evidence type="ECO:0000259" key="6">
    <source>
        <dbReference type="SMART" id="SM00922"/>
    </source>
</evidence>
<dbReference type="SUPFAM" id="SSF54826">
    <property type="entry name" value="Enolase N-terminal domain-like"/>
    <property type="match status" value="1"/>
</dbReference>
<dbReference type="PROSITE" id="PS00909">
    <property type="entry name" value="MR_MLE_2"/>
    <property type="match status" value="1"/>
</dbReference>
<dbReference type="SFLD" id="SFLDG00180">
    <property type="entry name" value="muconate_cycloisomerase"/>
    <property type="match status" value="1"/>
</dbReference>
<dbReference type="InterPro" id="IPR034603">
    <property type="entry name" value="Dipeptide_epimerase"/>
</dbReference>
<proteinExistence type="inferred from homology"/>
<name>A0A380TA67_9ZZZZ</name>
<keyword evidence="5 7" id="KW-0413">Isomerase</keyword>
<keyword evidence="3" id="KW-0479">Metal-binding</keyword>
<dbReference type="InterPro" id="IPR036849">
    <property type="entry name" value="Enolase-like_C_sf"/>
</dbReference>
<dbReference type="Pfam" id="PF13378">
    <property type="entry name" value="MR_MLE_C"/>
    <property type="match status" value="1"/>
</dbReference>
<dbReference type="Gene3D" id="3.30.390.10">
    <property type="entry name" value="Enolase-like, N-terminal domain"/>
    <property type="match status" value="1"/>
</dbReference>
<dbReference type="SMART" id="SM00922">
    <property type="entry name" value="MR_MLE"/>
    <property type="match status" value="1"/>
</dbReference>
<dbReference type="NCBIfam" id="NF011708">
    <property type="entry name" value="PRK15129.1"/>
    <property type="match status" value="1"/>
</dbReference>
<feature type="domain" description="Mandelate racemase/muconate lactonizing enzyme C-terminal" evidence="6">
    <location>
        <begin position="131"/>
        <end position="222"/>
    </location>
</feature>
<sequence>MTRSLRAWAETWSLARPFAISRGTKTHAHVIICVVEGDGCVGRGECVPYGRYGESTGSVLASIREAAPAIAAGLDRPGLLERMPAGAARNAIDCALFDWEAKVQGRPAWDIAGVAAPAEQTTAETIALGDVEAMARTARALSDRPLLKVKVGRDDVMARVAAVRREAPRASLIVDANEAWDRQTLDTVCQPLADLGVEMIEQPLPAAEDGALAGYCGLVPLCADESFHTAADMERLKPLYRIMNIKLDKAGGLTAALALARAVRAAGLEVMIGCMVATSLAIAPALLLGTLAKVIDLDGPLWLARDRTPGLSIRAGRITPPPAALWG</sequence>
<dbReference type="PANTHER" id="PTHR48080">
    <property type="entry name" value="D-GALACTONATE DEHYDRATASE-RELATED"/>
    <property type="match status" value="1"/>
</dbReference>
<dbReference type="InterPro" id="IPR018110">
    <property type="entry name" value="Mandel_Rmase/mucon_lact_enz_CS"/>
</dbReference>
<dbReference type="SUPFAM" id="SSF51604">
    <property type="entry name" value="Enolase C-terminal domain-like"/>
    <property type="match status" value="1"/>
</dbReference>
<dbReference type="Gene3D" id="3.20.20.120">
    <property type="entry name" value="Enolase-like C-terminal domain"/>
    <property type="match status" value="1"/>
</dbReference>
<dbReference type="InterPro" id="IPR013341">
    <property type="entry name" value="Mandelate_racemase_N_dom"/>
</dbReference>
<evidence type="ECO:0000256" key="4">
    <source>
        <dbReference type="ARBA" id="ARBA00022842"/>
    </source>
</evidence>
<evidence type="ECO:0000256" key="1">
    <source>
        <dbReference type="ARBA" id="ARBA00001946"/>
    </source>
</evidence>
<dbReference type="InterPro" id="IPR029017">
    <property type="entry name" value="Enolase-like_N"/>
</dbReference>
<reference evidence="7" key="1">
    <citation type="submission" date="2018-07" db="EMBL/GenBank/DDBJ databases">
        <authorList>
            <person name="Quirk P.G."/>
            <person name="Krulwich T.A."/>
        </authorList>
    </citation>
    <scope>NUCLEOTIDE SEQUENCE</scope>
</reference>
<comment type="similarity">
    <text evidence="2">Belongs to the mandelate racemase/muconate lactonizing enzyme family.</text>
</comment>
<evidence type="ECO:0000256" key="5">
    <source>
        <dbReference type="ARBA" id="ARBA00023235"/>
    </source>
</evidence>
<dbReference type="GO" id="GO:0103031">
    <property type="term" value="F:L-Ala-D/L-Glu epimerase activity"/>
    <property type="evidence" value="ECO:0007669"/>
    <property type="project" value="UniProtKB-EC"/>
</dbReference>
<dbReference type="AlphaFoldDB" id="A0A380TA67"/>
<dbReference type="Pfam" id="PF02746">
    <property type="entry name" value="MR_MLE_N"/>
    <property type="match status" value="1"/>
</dbReference>
<dbReference type="InterPro" id="IPR013342">
    <property type="entry name" value="Mandelate_racemase_C"/>
</dbReference>
<dbReference type="GO" id="GO:0009063">
    <property type="term" value="P:amino acid catabolic process"/>
    <property type="evidence" value="ECO:0007669"/>
    <property type="project" value="InterPro"/>
</dbReference>
<accession>A0A380TA67</accession>
<dbReference type="InterPro" id="IPR034593">
    <property type="entry name" value="DgoD-like"/>
</dbReference>
<dbReference type="EC" id="5.1.1.20" evidence="7"/>
<evidence type="ECO:0000313" key="7">
    <source>
        <dbReference type="EMBL" id="SUS03703.1"/>
    </source>
</evidence>
<dbReference type="CDD" id="cd03319">
    <property type="entry name" value="L-Ala-DL-Glu_epimerase"/>
    <property type="match status" value="1"/>
</dbReference>
<evidence type="ECO:0000256" key="3">
    <source>
        <dbReference type="ARBA" id="ARBA00022723"/>
    </source>
</evidence>
<dbReference type="GO" id="GO:0046872">
    <property type="term" value="F:metal ion binding"/>
    <property type="evidence" value="ECO:0007669"/>
    <property type="project" value="UniProtKB-KW"/>
</dbReference>
<dbReference type="NCBIfam" id="NF042940">
    <property type="entry name" value="racemase_DgcA"/>
    <property type="match status" value="1"/>
</dbReference>
<comment type="cofactor">
    <cofactor evidence="1">
        <name>Mg(2+)</name>
        <dbReference type="ChEBI" id="CHEBI:18420"/>
    </cofactor>
</comment>
<dbReference type="SFLD" id="SFLDS00001">
    <property type="entry name" value="Enolase"/>
    <property type="match status" value="1"/>
</dbReference>
<organism evidence="7">
    <name type="scientific">metagenome</name>
    <dbReference type="NCBI Taxonomy" id="256318"/>
    <lineage>
        <taxon>unclassified sequences</taxon>
        <taxon>metagenomes</taxon>
    </lineage>
</organism>
<protein>
    <submittedName>
        <fullName evidence="7">L-Ala-D/L-Glu epimerase</fullName>
        <ecNumber evidence="7">5.1.1.20</ecNumber>
    </submittedName>
</protein>
<gene>
    <name evidence="7" type="primary">ycjG</name>
    <name evidence="7" type="ORF">DF3PB_110005</name>
</gene>
<dbReference type="InterPro" id="IPR029065">
    <property type="entry name" value="Enolase_C-like"/>
</dbReference>